<reference evidence="3" key="4">
    <citation type="submission" date="2015-06" db="UniProtKB">
        <authorList>
            <consortium name="EnsemblFungi"/>
        </authorList>
    </citation>
    <scope>IDENTIFICATION</scope>
</reference>
<feature type="region of interest" description="Disordered" evidence="1">
    <location>
        <begin position="1"/>
        <end position="22"/>
    </location>
</feature>
<feature type="compositionally biased region" description="Basic residues" evidence="1">
    <location>
        <begin position="1"/>
        <end position="13"/>
    </location>
</feature>
<name>U5HJV9_USTV1</name>
<feature type="compositionally biased region" description="Basic and acidic residues" evidence="1">
    <location>
        <begin position="56"/>
        <end position="69"/>
    </location>
</feature>
<protein>
    <submittedName>
        <fullName evidence="2 3">Uncharacterized protein</fullName>
    </submittedName>
</protein>
<proteinExistence type="predicted"/>
<reference evidence="2 4" key="3">
    <citation type="journal article" date="2015" name="BMC Genomics">
        <title>Sex and parasites: genomic and transcriptomic analysis of Microbotryum lychnidis-dioicae, the biotrophic and plant-castrating anther smut fungus.</title>
        <authorList>
            <person name="Perlin M.H."/>
            <person name="Amselem J."/>
            <person name="Fontanillas E."/>
            <person name="Toh S.S."/>
            <person name="Chen Z."/>
            <person name="Goldberg J."/>
            <person name="Duplessis S."/>
            <person name="Henrissat B."/>
            <person name="Young S."/>
            <person name="Zeng Q."/>
            <person name="Aguileta G."/>
            <person name="Petit E."/>
            <person name="Badouin H."/>
            <person name="Andrews J."/>
            <person name="Razeeq D."/>
            <person name="Gabaldon T."/>
            <person name="Quesneville H."/>
            <person name="Giraud T."/>
            <person name="Hood M.E."/>
            <person name="Schultz D.J."/>
            <person name="Cuomo C.A."/>
        </authorList>
    </citation>
    <scope>NUCLEOTIDE SEQUENCE [LARGE SCALE GENOMIC DNA]</scope>
    <source>
        <strain evidence="4">p1A1 Lamole</strain>
        <strain evidence="2">P1A1 Lamole</strain>
    </source>
</reference>
<dbReference type="EMBL" id="GL542238">
    <property type="protein sequence ID" value="KDE02141.1"/>
    <property type="molecule type" value="Genomic_DNA"/>
</dbReference>
<organism evidence="2">
    <name type="scientific">Microbotryum lychnidis-dioicae (strain p1A1 Lamole / MvSl-1064)</name>
    <name type="common">Anther smut fungus</name>
    <dbReference type="NCBI Taxonomy" id="683840"/>
    <lineage>
        <taxon>Eukaryota</taxon>
        <taxon>Fungi</taxon>
        <taxon>Dikarya</taxon>
        <taxon>Basidiomycota</taxon>
        <taxon>Pucciniomycotina</taxon>
        <taxon>Microbotryomycetes</taxon>
        <taxon>Microbotryales</taxon>
        <taxon>Microbotryaceae</taxon>
        <taxon>Microbotryum</taxon>
    </lineage>
</organism>
<sequence length="165" mass="18660">MHRSVRKRARSPRPVRLPPSMLHCTARALPPFTCYDESEDDEDQWAGEDEGLALDNKSERSGYTEVERENLDDDDDEHGPHQGGGRGDGMNQVAAFKASACAECLIEERLSRPVYAKFAARSSDSKITALRLPNGELTHDIDVALDHTQAHFQRLYNFEPRDRDH</sequence>
<dbReference type="HOGENOM" id="CLU_1614898_0_0_1"/>
<feature type="compositionally biased region" description="Acidic residues" evidence="1">
    <location>
        <begin position="36"/>
        <end position="52"/>
    </location>
</feature>
<evidence type="ECO:0000313" key="2">
    <source>
        <dbReference type="EMBL" id="KDE02141.1"/>
    </source>
</evidence>
<dbReference type="InParanoid" id="U5HJV9"/>
<reference evidence="4" key="1">
    <citation type="submission" date="2010-11" db="EMBL/GenBank/DDBJ databases">
        <title>The genome sequence of Microbotryum violaceum strain p1A1 Lamole.</title>
        <authorList>
            <person name="Cuomo C."/>
            <person name="Perlin M."/>
            <person name="Young S.K."/>
            <person name="Zeng Q."/>
            <person name="Gargeya S."/>
            <person name="Alvarado L."/>
            <person name="Berlin A."/>
            <person name="Chapman S.B."/>
            <person name="Chen Z."/>
            <person name="Freedman E."/>
            <person name="Gellesch M."/>
            <person name="Goldberg J."/>
            <person name="Griggs A."/>
            <person name="Gujja S."/>
            <person name="Heilman E."/>
            <person name="Heiman D."/>
            <person name="Howarth C."/>
            <person name="Mehta T."/>
            <person name="Neiman D."/>
            <person name="Pearson M."/>
            <person name="Roberts A."/>
            <person name="Saif S."/>
            <person name="Shea T."/>
            <person name="Shenoy N."/>
            <person name="Sisk P."/>
            <person name="Stolte C."/>
            <person name="Sykes S."/>
            <person name="White J."/>
            <person name="Yandava C."/>
            <person name="Haas B."/>
            <person name="Nusbaum C."/>
            <person name="Birren B."/>
        </authorList>
    </citation>
    <scope>NUCLEOTIDE SEQUENCE [LARGE SCALE GENOMIC DNA]</scope>
    <source>
        <strain evidence="4">p1A1 Lamole</strain>
    </source>
</reference>
<feature type="region of interest" description="Disordered" evidence="1">
    <location>
        <begin position="35"/>
        <end position="90"/>
    </location>
</feature>
<feature type="non-terminal residue" evidence="2">
    <location>
        <position position="165"/>
    </location>
</feature>
<dbReference type="EMBL" id="AEIJ01001469">
    <property type="status" value="NOT_ANNOTATED_CDS"/>
    <property type="molecule type" value="Genomic_DNA"/>
</dbReference>
<keyword evidence="4" id="KW-1185">Reference proteome</keyword>
<evidence type="ECO:0000256" key="1">
    <source>
        <dbReference type="SAM" id="MobiDB-lite"/>
    </source>
</evidence>
<evidence type="ECO:0000313" key="4">
    <source>
        <dbReference type="Proteomes" id="UP000017200"/>
    </source>
</evidence>
<accession>U5HJV9</accession>
<dbReference type="Proteomes" id="UP000017200">
    <property type="component" value="Unassembled WGS sequence"/>
</dbReference>
<dbReference type="EnsemblFungi" id="MVLG_07285T0">
    <property type="protein sequence ID" value="MVLG_07285T0"/>
    <property type="gene ID" value="MVLG_07285"/>
</dbReference>
<dbReference type="AlphaFoldDB" id="U5HJV9"/>
<evidence type="ECO:0000313" key="3">
    <source>
        <dbReference type="EnsemblFungi" id="MVLG_07285T0"/>
    </source>
</evidence>
<reference evidence="2" key="2">
    <citation type="submission" date="2010-11" db="EMBL/GenBank/DDBJ databases">
        <authorList>
            <consortium name="The Broad Institute Genome Sequencing Platform"/>
            <person name="Earl A."/>
            <person name="Ward D."/>
            <person name="Feldgarden M."/>
            <person name="Gevers D."/>
            <person name="Butler R."/>
            <person name="Young S.K."/>
            <person name="Zeng Q."/>
            <person name="Gargeya S."/>
            <person name="Fitzgerald M."/>
            <person name="Haas B."/>
            <person name="Abouelleil A."/>
            <person name="Alvarado L."/>
            <person name="Arachchi H.M."/>
            <person name="Berlin A."/>
            <person name="Brown A."/>
            <person name="Chapman S.B."/>
            <person name="Chen Z."/>
            <person name="Dunbar C."/>
            <person name="Freedman E."/>
            <person name="Gearin G."/>
            <person name="Gellesch M."/>
            <person name="Goldberg J."/>
            <person name="Griggs A."/>
            <person name="Gujja S."/>
            <person name="Heilman E."/>
            <person name="Heiman D."/>
            <person name="Howarth C."/>
            <person name="Larson L."/>
            <person name="Lui A."/>
            <person name="MacDonald P.J.P."/>
            <person name="Mehta T."/>
            <person name="Montmayeur A."/>
            <person name="Murphy C."/>
            <person name="Neiman D."/>
            <person name="Pearson M."/>
            <person name="Priest M."/>
            <person name="Roberts A."/>
            <person name="Saif S."/>
            <person name="Shea T."/>
            <person name="Shenoy N."/>
            <person name="Sisk P."/>
            <person name="Stolte C."/>
            <person name="Sykes S."/>
            <person name="White J."/>
            <person name="Yandava C."/>
            <person name="Wortman J."/>
            <person name="Nusbaum C."/>
            <person name="Birren B."/>
        </authorList>
    </citation>
    <scope>NUCLEOTIDE SEQUENCE</scope>
    <source>
        <strain evidence="2">P1A1 Lamole</strain>
    </source>
</reference>
<gene>
    <name evidence="2" type="ORF">MVLG_07285</name>
</gene>